<evidence type="ECO:0000313" key="6">
    <source>
        <dbReference type="Proteomes" id="UP000177870"/>
    </source>
</evidence>
<dbReference type="KEGG" id="mpro:BJP34_30155"/>
<dbReference type="OrthoDB" id="434212at2"/>
<keyword evidence="1" id="KW-0042">Antenna complex</keyword>
<dbReference type="SUPFAM" id="SSF48371">
    <property type="entry name" value="ARM repeat"/>
    <property type="match status" value="1"/>
</dbReference>
<dbReference type="InterPro" id="IPR007111">
    <property type="entry name" value="NACHT_NTPase"/>
</dbReference>
<organism evidence="5 6">
    <name type="scientific">Moorena producens PAL-8-15-08-1</name>
    <dbReference type="NCBI Taxonomy" id="1458985"/>
    <lineage>
        <taxon>Bacteria</taxon>
        <taxon>Bacillati</taxon>
        <taxon>Cyanobacteriota</taxon>
        <taxon>Cyanophyceae</taxon>
        <taxon>Coleofasciculales</taxon>
        <taxon>Coleofasciculaceae</taxon>
        <taxon>Moorena</taxon>
    </lineage>
</organism>
<dbReference type="AlphaFoldDB" id="A0A1D8TZR3"/>
<dbReference type="SMART" id="SM00567">
    <property type="entry name" value="EZ_HEAT"/>
    <property type="match status" value="5"/>
</dbReference>
<dbReference type="Gene3D" id="3.40.50.300">
    <property type="entry name" value="P-loop containing nucleotide triphosphate hydrolases"/>
    <property type="match status" value="1"/>
</dbReference>
<dbReference type="InterPro" id="IPR004155">
    <property type="entry name" value="PBS_lyase_HEAT"/>
</dbReference>
<name>A0A1D8TZR3_9CYAN</name>
<proteinExistence type="predicted"/>
<evidence type="ECO:0000259" key="3">
    <source>
        <dbReference type="Pfam" id="PF05729"/>
    </source>
</evidence>
<dbReference type="EMBL" id="CP017599">
    <property type="protein sequence ID" value="AOX03140.1"/>
    <property type="molecule type" value="Genomic_DNA"/>
</dbReference>
<gene>
    <name evidence="5" type="ORF">BJP34_30155</name>
</gene>
<evidence type="ECO:0000256" key="2">
    <source>
        <dbReference type="ARBA" id="ARBA00022738"/>
    </source>
</evidence>
<dbReference type="STRING" id="1458985.BJP34_30155"/>
<protein>
    <submittedName>
        <fullName evidence="5">Uncharacterized protein</fullName>
    </submittedName>
</protein>
<dbReference type="Gene3D" id="1.25.10.10">
    <property type="entry name" value="Leucine-rich Repeat Variant"/>
    <property type="match status" value="2"/>
</dbReference>
<keyword evidence="2" id="KW-0605">Phycobilisome</keyword>
<dbReference type="PANTHER" id="PTHR12697:SF20">
    <property type="entry name" value="HEAT REPEAT-CONTAINING PROTEIN 4"/>
    <property type="match status" value="1"/>
</dbReference>
<dbReference type="InterPro" id="IPR011989">
    <property type="entry name" value="ARM-like"/>
</dbReference>
<dbReference type="SUPFAM" id="SSF52540">
    <property type="entry name" value="P-loop containing nucleoside triphosphate hydrolases"/>
    <property type="match status" value="1"/>
</dbReference>
<dbReference type="Pfam" id="PF05729">
    <property type="entry name" value="NACHT"/>
    <property type="match status" value="1"/>
</dbReference>
<dbReference type="GO" id="GO:0030089">
    <property type="term" value="C:phycobilisome"/>
    <property type="evidence" value="ECO:0007669"/>
    <property type="project" value="UniProtKB-KW"/>
</dbReference>
<dbReference type="RefSeq" id="WP_070395529.1">
    <property type="nucleotide sequence ID" value="NZ_CP017599.1"/>
</dbReference>
<feature type="domain" description="NACHT" evidence="3">
    <location>
        <begin position="242"/>
        <end position="409"/>
    </location>
</feature>
<dbReference type="Pfam" id="PF13646">
    <property type="entry name" value="HEAT_2"/>
    <property type="match status" value="3"/>
</dbReference>
<evidence type="ECO:0000256" key="1">
    <source>
        <dbReference type="ARBA" id="ARBA00022549"/>
    </source>
</evidence>
<dbReference type="PANTHER" id="PTHR12697">
    <property type="entry name" value="PBS LYASE HEAT-LIKE PROTEIN"/>
    <property type="match status" value="1"/>
</dbReference>
<dbReference type="InterPro" id="IPR016024">
    <property type="entry name" value="ARM-type_fold"/>
</dbReference>
<sequence length="1081" mass="122653">MTWEIASVVAKSVAPILGIKIKTRLTPADIQKALEEALKAALVREEPLAPEQRLFYYSAPDAIALFLEDFFQDREVQEELHKPLQEENKIPLTSLLVEKFKQVALNHAPTQPQDSFILPWMETFVKTYTDKTRSYLQFQLTKENYLQQISNKIDHVKFAGMLVATHHENHSLKLDQIFVMPEVEVLHPPSSQRPLESRAFHPQVALPDQSWQPLRTQTVKKTLAQYLLRVKTWQATSAKSRNVILLGAPASGKTTLMNYVAVMLAQKQPEAIGLAPDLDWLPILIDMRDWAEYSNISILEYARQFAEKNLLVKSLPKGFFEHWLEDGRTVILLDGLDQVTEPAKGEQVVGQIKDFIQQCPNNWVIITCDNSNYPNSNFPGEFLWNEKFYHYQLQLFDDSKIEEFIQRWYYSQIQDKAEAQRLKESLSNLLSEHEQIRKLARHPLLLTIITLIHRYHFRLPLERYQLYDQAVDMLLTSWDNQPDISPDISNNHKLKYLGLNDCRRLMERLGYWMHTHNSKKEKGKKEKEGRILINRDELIAWLAIEINTLKQIQLDEAKAEAKRLVNLISVRVAAPKEHRTGILTQQGLDGYAFIHKIFQDYLCAQEIIYQADNEGDFDIILTHIQDYLHDSYWQDVLLLLIAQLKPKKAAKAIQEILNHGSEYESWLHRDLLFAATCLTENPQPLKIADNSLLQEILAALVTLAASDSRRVGYQIHQQVFQTLSDLNQTEIKLDLVQLLKDRANSQKDTQSQETQVKLEQNQLGQNQLGQNPTVLKTFLAGLQDKNDTVRHQVSEILTSDRLTSDRLNKLDSPDYYLTTLDNTSLPKNTQNSSLSTIARLDNTSESLVNTLLSWLKDDDATVRSEAALALGELGQVSELVVNSLLMRLNDKNSRVRYSSIWALGKLKQPGKTVVSALLTRLNDQNSRVRCLSASVLGKLEQRSETVVSALITSLKDKDSDLRCAAATALGQLGNGQFGNLSETVVSALLPQLEDQDSDVRCATINALSQLGNSSQVVITALLGCLKDEESGVRASAAETLAELGKPSSYVSNALAQWIELHQASEYVGSGIDALWKLVISH</sequence>
<dbReference type="InterPro" id="IPR027417">
    <property type="entry name" value="P-loop_NTPase"/>
</dbReference>
<feature type="domain" description="NACHT N-terminal Helical" evidence="4">
    <location>
        <begin position="5"/>
        <end position="161"/>
    </location>
</feature>
<evidence type="ECO:0000259" key="4">
    <source>
        <dbReference type="Pfam" id="PF22734"/>
    </source>
</evidence>
<dbReference type="GO" id="GO:0019135">
    <property type="term" value="F:deoxyhypusine monooxygenase activity"/>
    <property type="evidence" value="ECO:0007669"/>
    <property type="project" value="TreeGrafter"/>
</dbReference>
<dbReference type="Proteomes" id="UP000177870">
    <property type="component" value="Chromosome"/>
</dbReference>
<dbReference type="Pfam" id="PF22734">
    <property type="entry name" value="NNH2"/>
    <property type="match status" value="1"/>
</dbReference>
<accession>A0A1D8TZR3</accession>
<dbReference type="InterPro" id="IPR054569">
    <property type="entry name" value="NNH2"/>
</dbReference>
<reference evidence="6" key="1">
    <citation type="submission" date="2016-10" db="EMBL/GenBank/DDBJ databases">
        <title>Comparative genomics uncovers the prolific and rare metabolic potential of the cyanobacterial genus Moorea.</title>
        <authorList>
            <person name="Leao T."/>
            <person name="Castelao G."/>
            <person name="Korobeynikov A."/>
            <person name="Monroe E.A."/>
            <person name="Podell S."/>
            <person name="Glukhov E."/>
            <person name="Allen E."/>
            <person name="Gerwick W.H."/>
            <person name="Gerwick L."/>
        </authorList>
    </citation>
    <scope>NUCLEOTIDE SEQUENCE [LARGE SCALE GENOMIC DNA]</scope>
    <source>
        <strain evidence="6">PAL-8-15-08-1</strain>
    </source>
</reference>
<evidence type="ECO:0000313" key="5">
    <source>
        <dbReference type="EMBL" id="AOX03140.1"/>
    </source>
</evidence>